<name>A0A395JMM8_9GAMM</name>
<dbReference type="SUPFAM" id="SSF89796">
    <property type="entry name" value="CoA-transferase family III (CaiB/BaiF)"/>
    <property type="match status" value="1"/>
</dbReference>
<dbReference type="GO" id="GO:0008410">
    <property type="term" value="F:CoA-transferase activity"/>
    <property type="evidence" value="ECO:0007669"/>
    <property type="project" value="TreeGrafter"/>
</dbReference>
<reference evidence="2 3" key="1">
    <citation type="submission" date="2018-06" db="EMBL/GenBank/DDBJ databases">
        <title>Genomic Encyclopedia of Type Strains, Phase IV (KMG-IV): sequencing the most valuable type-strain genomes for metagenomic binning, comparative biology and taxonomic classification.</title>
        <authorList>
            <person name="Goeker M."/>
        </authorList>
    </citation>
    <scope>NUCLEOTIDE SEQUENCE [LARGE SCALE GENOMIC DNA]</scope>
    <source>
        <strain evidence="2 3">DSM 24032</strain>
    </source>
</reference>
<dbReference type="Pfam" id="PF02515">
    <property type="entry name" value="CoA_transf_3"/>
    <property type="match status" value="1"/>
</dbReference>
<dbReference type="InterPro" id="IPR044855">
    <property type="entry name" value="CoA-Trfase_III_dom3_sf"/>
</dbReference>
<proteinExistence type="predicted"/>
<dbReference type="Gene3D" id="3.40.50.10540">
    <property type="entry name" value="Crotonobetainyl-coa:carnitine coa-transferase, domain 1"/>
    <property type="match status" value="1"/>
</dbReference>
<keyword evidence="1 2" id="KW-0808">Transferase</keyword>
<dbReference type="AlphaFoldDB" id="A0A395JMM8"/>
<dbReference type="FunCoup" id="A0A395JMM8">
    <property type="interactions" value="396"/>
</dbReference>
<gene>
    <name evidence="2" type="ORF">DFR28_101298</name>
</gene>
<dbReference type="InterPro" id="IPR003673">
    <property type="entry name" value="CoA-Trfase_fam_III"/>
</dbReference>
<dbReference type="InterPro" id="IPR050483">
    <property type="entry name" value="CoA-transferase_III_domain"/>
</dbReference>
<dbReference type="PANTHER" id="PTHR48207">
    <property type="entry name" value="SUCCINATE--HYDROXYMETHYLGLUTARATE COA-TRANSFERASE"/>
    <property type="match status" value="1"/>
</dbReference>
<evidence type="ECO:0000313" key="2">
    <source>
        <dbReference type="EMBL" id="RBP52914.1"/>
    </source>
</evidence>
<organism evidence="2 3">
    <name type="scientific">Arenicella xantha</name>
    <dbReference type="NCBI Taxonomy" id="644221"/>
    <lineage>
        <taxon>Bacteria</taxon>
        <taxon>Pseudomonadati</taxon>
        <taxon>Pseudomonadota</taxon>
        <taxon>Gammaproteobacteria</taxon>
        <taxon>Arenicellales</taxon>
        <taxon>Arenicellaceae</taxon>
        <taxon>Arenicella</taxon>
    </lineage>
</organism>
<accession>A0A395JMM8</accession>
<keyword evidence="3" id="KW-1185">Reference proteome</keyword>
<protein>
    <submittedName>
        <fullName evidence="2">Crotonobetainyl-CoA:carnitine CoA-transferase CaiB-like acyl-CoA transferase</fullName>
    </submittedName>
</protein>
<dbReference type="OrthoDB" id="9058532at2"/>
<comment type="caution">
    <text evidence="2">The sequence shown here is derived from an EMBL/GenBank/DDBJ whole genome shotgun (WGS) entry which is preliminary data.</text>
</comment>
<evidence type="ECO:0000256" key="1">
    <source>
        <dbReference type="ARBA" id="ARBA00022679"/>
    </source>
</evidence>
<dbReference type="RefSeq" id="WP_113952524.1">
    <property type="nucleotide sequence ID" value="NZ_QNRT01000001.1"/>
</dbReference>
<sequence length="391" mass="42749">MIKQGALSHVKVLDLSRVLAGPWAGQVLADFGADVIKVEQPEKGDDTRHWAPPYMPDANGADTAESAYYLCANRGKRSICVDIRSAEGQAVLHALVEDSDVVIENFKTGHLANYNLDYDTLSKINPALIYCSITGFGQTGPYCERPGYDFLIQAMSGLMSVTGDPDGPPQKVGVAVTDVLTGLYSVIGVLAALSERSISGLGQHIDLSLFDVAVASMANQASNYLVGGMTPQAMGNAHPNIVPYQSFETQQGHCVLAVGNDSQFVRFCAVVGRPEWGDDERFKSNSQRVNNRRVLVALIAEEMRRDTRDNWLAKFQKADVPAAPINNLQDVFNDPQILARQMKINVPHPSNPDLELVGNPVKFSRTPVSYHRPPPELGEHTEEILNKLNRI</sequence>
<dbReference type="InterPro" id="IPR023606">
    <property type="entry name" value="CoA-Trfase_III_dom_1_sf"/>
</dbReference>
<dbReference type="EMBL" id="QNRT01000001">
    <property type="protein sequence ID" value="RBP52914.1"/>
    <property type="molecule type" value="Genomic_DNA"/>
</dbReference>
<dbReference type="Proteomes" id="UP000253083">
    <property type="component" value="Unassembled WGS sequence"/>
</dbReference>
<dbReference type="InParanoid" id="A0A395JMM8"/>
<dbReference type="PANTHER" id="PTHR48207:SF3">
    <property type="entry name" value="SUCCINATE--HYDROXYMETHYLGLUTARATE COA-TRANSFERASE"/>
    <property type="match status" value="1"/>
</dbReference>
<evidence type="ECO:0000313" key="3">
    <source>
        <dbReference type="Proteomes" id="UP000253083"/>
    </source>
</evidence>
<dbReference type="Gene3D" id="3.30.1540.10">
    <property type="entry name" value="formyl-coa transferase, domain 3"/>
    <property type="match status" value="1"/>
</dbReference>